<gene>
    <name evidence="1" type="ORF">ERS852490_01439</name>
</gene>
<dbReference type="EMBL" id="CZBU01000003">
    <property type="protein sequence ID" value="CUQ77190.1"/>
    <property type="molecule type" value="Genomic_DNA"/>
</dbReference>
<reference evidence="1 2" key="1">
    <citation type="submission" date="2015-09" db="EMBL/GenBank/DDBJ databases">
        <authorList>
            <consortium name="Pathogen Informatics"/>
        </authorList>
    </citation>
    <scope>NUCLEOTIDE SEQUENCE [LARGE SCALE GENOMIC DNA]</scope>
    <source>
        <strain evidence="1 2">2789STDY5834875</strain>
    </source>
</reference>
<evidence type="ECO:0000313" key="1">
    <source>
        <dbReference type="EMBL" id="CUQ77190.1"/>
    </source>
</evidence>
<sequence length="89" mass="10207">MITNYFVKGGTWNLYVDKVDSYATVNVGFSHNDNDEDETQFDISYPNIGELNTLFNNFVAENNFENVKILYVNVIKTAHTIYGLEEADE</sequence>
<accession>A0A174Z2R1</accession>
<proteinExistence type="predicted"/>
<dbReference type="RefSeq" id="WP_055215598.1">
    <property type="nucleotide sequence ID" value="NZ_CZBU01000003.1"/>
</dbReference>
<dbReference type="Proteomes" id="UP000095621">
    <property type="component" value="Unassembled WGS sequence"/>
</dbReference>
<evidence type="ECO:0000313" key="2">
    <source>
        <dbReference type="Proteomes" id="UP000095621"/>
    </source>
</evidence>
<organism evidence="1 2">
    <name type="scientific">Lachnospira eligens</name>
    <dbReference type="NCBI Taxonomy" id="39485"/>
    <lineage>
        <taxon>Bacteria</taxon>
        <taxon>Bacillati</taxon>
        <taxon>Bacillota</taxon>
        <taxon>Clostridia</taxon>
        <taxon>Lachnospirales</taxon>
        <taxon>Lachnospiraceae</taxon>
        <taxon>Lachnospira</taxon>
    </lineage>
</organism>
<dbReference type="AlphaFoldDB" id="A0A174Z2R1"/>
<name>A0A174Z2R1_9FIRM</name>
<protein>
    <submittedName>
        <fullName evidence="1">Uncharacterized protein</fullName>
    </submittedName>
</protein>